<dbReference type="Gene3D" id="3.40.190.10">
    <property type="entry name" value="Periplasmic binding protein-like II"/>
    <property type="match status" value="2"/>
</dbReference>
<dbReference type="Pfam" id="PF03466">
    <property type="entry name" value="LysR_substrate"/>
    <property type="match status" value="1"/>
</dbReference>
<dbReference type="SUPFAM" id="SSF46785">
    <property type="entry name" value="Winged helix' DNA-binding domain"/>
    <property type="match status" value="1"/>
</dbReference>
<protein>
    <submittedName>
        <fullName evidence="6">LysR family transcriptional regulator</fullName>
    </submittedName>
</protein>
<evidence type="ECO:0000259" key="5">
    <source>
        <dbReference type="PROSITE" id="PS50931"/>
    </source>
</evidence>
<evidence type="ECO:0000313" key="7">
    <source>
        <dbReference type="Proteomes" id="UP001595947"/>
    </source>
</evidence>
<dbReference type="EMBL" id="JBHSIV010000010">
    <property type="protein sequence ID" value="MFC5062953.1"/>
    <property type="molecule type" value="Genomic_DNA"/>
</dbReference>
<comment type="caution">
    <text evidence="6">The sequence shown here is derived from an EMBL/GenBank/DDBJ whole genome shotgun (WGS) entry which is preliminary data.</text>
</comment>
<dbReference type="PROSITE" id="PS50931">
    <property type="entry name" value="HTH_LYSR"/>
    <property type="match status" value="1"/>
</dbReference>
<gene>
    <name evidence="6" type="ORF">ACFPBZ_12115</name>
</gene>
<keyword evidence="7" id="KW-1185">Reference proteome</keyword>
<evidence type="ECO:0000256" key="1">
    <source>
        <dbReference type="ARBA" id="ARBA00009437"/>
    </source>
</evidence>
<dbReference type="Pfam" id="PF00126">
    <property type="entry name" value="HTH_1"/>
    <property type="match status" value="1"/>
</dbReference>
<dbReference type="InterPro" id="IPR036390">
    <property type="entry name" value="WH_DNA-bd_sf"/>
</dbReference>
<keyword evidence="3" id="KW-0238">DNA-binding</keyword>
<evidence type="ECO:0000256" key="4">
    <source>
        <dbReference type="ARBA" id="ARBA00023163"/>
    </source>
</evidence>
<dbReference type="Proteomes" id="UP001595947">
    <property type="component" value="Unassembled WGS sequence"/>
</dbReference>
<organism evidence="6 7">
    <name type="scientific">Actinomycetospora atypica</name>
    <dbReference type="NCBI Taxonomy" id="1290095"/>
    <lineage>
        <taxon>Bacteria</taxon>
        <taxon>Bacillati</taxon>
        <taxon>Actinomycetota</taxon>
        <taxon>Actinomycetes</taxon>
        <taxon>Pseudonocardiales</taxon>
        <taxon>Pseudonocardiaceae</taxon>
        <taxon>Actinomycetospora</taxon>
    </lineage>
</organism>
<keyword evidence="2" id="KW-0805">Transcription regulation</keyword>
<name>A0ABV9YLS1_9PSEU</name>
<keyword evidence="4" id="KW-0804">Transcription</keyword>
<comment type="similarity">
    <text evidence="1">Belongs to the LysR transcriptional regulatory family.</text>
</comment>
<sequence>MELTLVGLRVLRETAERGTFTAGAQALGYTQSAVSRQVAALERAVGTPVFERRPDGLRLTRAGRVLLRRARTALDELDLAAREIDDRQGSRRARIGVVPSAGIALLPRVLAVLARTTPELEVSSRVATTPALVRAVRAGTLDLAVVTSRPPHRPLDPESPALVVETLGESGLLVAVALDGPLGERNALTVDDLAGHPWIATPSRSDEPQLGVWPSLPGRPRVLHTAADWATKLALVAAGAGLTTVTPLIVPALPAGVRALPVLDGPAEVRRSVAVRLPDADLHPGLVEAFVEVLDDPASATGP</sequence>
<dbReference type="InterPro" id="IPR000847">
    <property type="entry name" value="LysR_HTH_N"/>
</dbReference>
<evidence type="ECO:0000256" key="3">
    <source>
        <dbReference type="ARBA" id="ARBA00023125"/>
    </source>
</evidence>
<feature type="domain" description="HTH lysR-type" evidence="5">
    <location>
        <begin position="1"/>
        <end position="60"/>
    </location>
</feature>
<proteinExistence type="inferred from homology"/>
<dbReference type="PANTHER" id="PTHR30346:SF29">
    <property type="entry name" value="LYSR SUBSTRATE-BINDING"/>
    <property type="match status" value="1"/>
</dbReference>
<reference evidence="7" key="1">
    <citation type="journal article" date="2019" name="Int. J. Syst. Evol. Microbiol.">
        <title>The Global Catalogue of Microorganisms (GCM) 10K type strain sequencing project: providing services to taxonomists for standard genome sequencing and annotation.</title>
        <authorList>
            <consortium name="The Broad Institute Genomics Platform"/>
            <consortium name="The Broad Institute Genome Sequencing Center for Infectious Disease"/>
            <person name="Wu L."/>
            <person name="Ma J."/>
        </authorList>
    </citation>
    <scope>NUCLEOTIDE SEQUENCE [LARGE SCALE GENOMIC DNA]</scope>
    <source>
        <strain evidence="7">CGMCC 4.7093</strain>
    </source>
</reference>
<accession>A0ABV9YLS1</accession>
<dbReference type="PANTHER" id="PTHR30346">
    <property type="entry name" value="TRANSCRIPTIONAL DUAL REGULATOR HCAR-RELATED"/>
    <property type="match status" value="1"/>
</dbReference>
<dbReference type="RefSeq" id="WP_378036300.1">
    <property type="nucleotide sequence ID" value="NZ_JBHSIV010000010.1"/>
</dbReference>
<dbReference type="Gene3D" id="1.10.10.10">
    <property type="entry name" value="Winged helix-like DNA-binding domain superfamily/Winged helix DNA-binding domain"/>
    <property type="match status" value="1"/>
</dbReference>
<dbReference type="InterPro" id="IPR036388">
    <property type="entry name" value="WH-like_DNA-bd_sf"/>
</dbReference>
<dbReference type="InterPro" id="IPR005119">
    <property type="entry name" value="LysR_subst-bd"/>
</dbReference>
<dbReference type="PRINTS" id="PR00039">
    <property type="entry name" value="HTHLYSR"/>
</dbReference>
<evidence type="ECO:0000313" key="6">
    <source>
        <dbReference type="EMBL" id="MFC5062953.1"/>
    </source>
</evidence>
<evidence type="ECO:0000256" key="2">
    <source>
        <dbReference type="ARBA" id="ARBA00023015"/>
    </source>
</evidence>
<dbReference type="SUPFAM" id="SSF53850">
    <property type="entry name" value="Periplasmic binding protein-like II"/>
    <property type="match status" value="1"/>
</dbReference>